<protein>
    <submittedName>
        <fullName evidence="1">Uncharacterized protein</fullName>
    </submittedName>
</protein>
<evidence type="ECO:0000313" key="1">
    <source>
        <dbReference type="EMBL" id="PVH94754.1"/>
    </source>
</evidence>
<evidence type="ECO:0000313" key="2">
    <source>
        <dbReference type="Proteomes" id="UP000244855"/>
    </source>
</evidence>
<gene>
    <name evidence="1" type="ORF">DM02DRAFT_633477</name>
</gene>
<reference evidence="1 2" key="1">
    <citation type="journal article" date="2018" name="Sci. Rep.">
        <title>Comparative genomics provides insights into the lifestyle and reveals functional heterogeneity of dark septate endophytic fungi.</title>
        <authorList>
            <person name="Knapp D.G."/>
            <person name="Nemeth J.B."/>
            <person name="Barry K."/>
            <person name="Hainaut M."/>
            <person name="Henrissat B."/>
            <person name="Johnson J."/>
            <person name="Kuo A."/>
            <person name="Lim J.H.P."/>
            <person name="Lipzen A."/>
            <person name="Nolan M."/>
            <person name="Ohm R.A."/>
            <person name="Tamas L."/>
            <person name="Grigoriev I.V."/>
            <person name="Spatafora J.W."/>
            <person name="Nagy L.G."/>
            <person name="Kovacs G.M."/>
        </authorList>
    </citation>
    <scope>NUCLEOTIDE SEQUENCE [LARGE SCALE GENOMIC DNA]</scope>
    <source>
        <strain evidence="1 2">DSE2036</strain>
    </source>
</reference>
<sequence>MEVGQAIGSEHRFPGVQVEVIATKGIVVVDKETQRRPVAQIFNSIFIVADKQSFLMVNGQFHVHVERLETKGLVSDTPHTYGGRLIDMSRGAWKATMIQGHTGWLSYIGSRRRQPSRPSYSWGDGWRCYRAACGPGREMAMSGSRMSRLRCTPVLALGVEMELAVGALAAVCITLTNVPLGED</sequence>
<name>A0A2V1DC96_9PLEO</name>
<accession>A0A2V1DC96</accession>
<keyword evidence="2" id="KW-1185">Reference proteome</keyword>
<organism evidence="1 2">
    <name type="scientific">Periconia macrospinosa</name>
    <dbReference type="NCBI Taxonomy" id="97972"/>
    <lineage>
        <taxon>Eukaryota</taxon>
        <taxon>Fungi</taxon>
        <taxon>Dikarya</taxon>
        <taxon>Ascomycota</taxon>
        <taxon>Pezizomycotina</taxon>
        <taxon>Dothideomycetes</taxon>
        <taxon>Pleosporomycetidae</taxon>
        <taxon>Pleosporales</taxon>
        <taxon>Massarineae</taxon>
        <taxon>Periconiaceae</taxon>
        <taxon>Periconia</taxon>
    </lineage>
</organism>
<dbReference type="AlphaFoldDB" id="A0A2V1DC96"/>
<dbReference type="EMBL" id="KZ805522">
    <property type="protein sequence ID" value="PVH94754.1"/>
    <property type="molecule type" value="Genomic_DNA"/>
</dbReference>
<proteinExistence type="predicted"/>
<dbReference type="Proteomes" id="UP000244855">
    <property type="component" value="Unassembled WGS sequence"/>
</dbReference>